<gene>
    <name evidence="2" type="ORF">Drose_20545</name>
</gene>
<feature type="domain" description="Fluoroacetyl-CoA-specific thioesterase-like" evidence="1">
    <location>
        <begin position="97"/>
        <end position="196"/>
    </location>
</feature>
<dbReference type="EMBL" id="CP073721">
    <property type="protein sequence ID" value="UWZ33685.1"/>
    <property type="molecule type" value="Genomic_DNA"/>
</dbReference>
<dbReference type="RefSeq" id="WP_260722944.1">
    <property type="nucleotide sequence ID" value="NZ_BAAABS010000057.1"/>
</dbReference>
<evidence type="ECO:0000313" key="3">
    <source>
        <dbReference type="Proteomes" id="UP001058271"/>
    </source>
</evidence>
<dbReference type="Gene3D" id="3.10.129.10">
    <property type="entry name" value="Hotdog Thioesterase"/>
    <property type="match status" value="1"/>
</dbReference>
<evidence type="ECO:0000259" key="1">
    <source>
        <dbReference type="Pfam" id="PF22636"/>
    </source>
</evidence>
<dbReference type="Proteomes" id="UP001058271">
    <property type="component" value="Chromosome"/>
</dbReference>
<evidence type="ECO:0000313" key="2">
    <source>
        <dbReference type="EMBL" id="UWZ33685.1"/>
    </source>
</evidence>
<organism evidence="2 3">
    <name type="scientific">Dactylosporangium roseum</name>
    <dbReference type="NCBI Taxonomy" id="47989"/>
    <lineage>
        <taxon>Bacteria</taxon>
        <taxon>Bacillati</taxon>
        <taxon>Actinomycetota</taxon>
        <taxon>Actinomycetes</taxon>
        <taxon>Micromonosporales</taxon>
        <taxon>Micromonosporaceae</taxon>
        <taxon>Dactylosporangium</taxon>
    </lineage>
</organism>
<dbReference type="SUPFAM" id="SSF54637">
    <property type="entry name" value="Thioesterase/thiol ester dehydrase-isomerase"/>
    <property type="match status" value="1"/>
</dbReference>
<protein>
    <recommendedName>
        <fullName evidence="1">Fluoroacetyl-CoA-specific thioesterase-like domain-containing protein</fullName>
    </recommendedName>
</protein>
<dbReference type="PANTHER" id="PTHR36934:SF1">
    <property type="entry name" value="THIOESTERASE DOMAIN-CONTAINING PROTEIN"/>
    <property type="match status" value="1"/>
</dbReference>
<name>A0ABY5YVB6_9ACTN</name>
<proteinExistence type="predicted"/>
<dbReference type="Pfam" id="PF22636">
    <property type="entry name" value="FlK"/>
    <property type="match status" value="1"/>
</dbReference>
<reference evidence="2" key="1">
    <citation type="submission" date="2021-04" db="EMBL/GenBank/DDBJ databases">
        <title>Biosynthetic gene clusters of Dactylosporangioum roseum.</title>
        <authorList>
            <person name="Hartkoorn R.C."/>
            <person name="Beaudoing E."/>
            <person name="Hot D."/>
            <person name="Moureu S."/>
        </authorList>
    </citation>
    <scope>NUCLEOTIDE SEQUENCE</scope>
    <source>
        <strain evidence="2">NRRL B-16295</strain>
    </source>
</reference>
<dbReference type="PANTHER" id="PTHR36934">
    <property type="entry name" value="BLR0278 PROTEIN"/>
    <property type="match status" value="1"/>
</dbReference>
<keyword evidence="3" id="KW-1185">Reference proteome</keyword>
<dbReference type="InterPro" id="IPR054485">
    <property type="entry name" value="FlK-like_dom"/>
</dbReference>
<accession>A0ABY5YVB6</accession>
<dbReference type="InterPro" id="IPR025540">
    <property type="entry name" value="FlK"/>
</dbReference>
<dbReference type="InterPro" id="IPR029069">
    <property type="entry name" value="HotDog_dom_sf"/>
</dbReference>
<sequence length="203" mass="21605">MDDVWKAPIGAEVAVAVPTEGAHVEQVTWHGDDDARGDLTVVVARRTADVVTLRLRRGERLVADIRLRRGEARTGRPHGLLRADVGPGATCERLFPVTAEATTDHVSGAEPVLSTPSLIAFMEDTAADVLRPHFGPATESLGTWIGIRHTGPARVGQEVAVTAVLADVRGRRYLFDVEATVDGRPVGDGQVAQTLISLPGRSA</sequence>